<evidence type="ECO:0000313" key="7">
    <source>
        <dbReference type="Proteomes" id="UP000288028"/>
    </source>
</evidence>
<evidence type="ECO:0000256" key="3">
    <source>
        <dbReference type="PROSITE-ProRule" id="PRU01278"/>
    </source>
</evidence>
<keyword evidence="2" id="KW-1283">Bacterial microcompartment</keyword>
<dbReference type="Pfam" id="PF00936">
    <property type="entry name" value="BMC"/>
    <property type="match status" value="1"/>
</dbReference>
<evidence type="ECO:0000256" key="4">
    <source>
        <dbReference type="SAM" id="MobiDB-lite"/>
    </source>
</evidence>
<feature type="region of interest" description="Disordered" evidence="4">
    <location>
        <begin position="155"/>
        <end position="176"/>
    </location>
</feature>
<comment type="similarity">
    <text evidence="3">Belongs to the bacterial microcompartments protein family.</text>
</comment>
<protein>
    <recommendedName>
        <fullName evidence="5">BMC domain-containing protein</fullName>
    </recommendedName>
</protein>
<dbReference type="SUPFAM" id="SSF143414">
    <property type="entry name" value="CcmK-like"/>
    <property type="match status" value="1"/>
</dbReference>
<dbReference type="EMBL" id="NGKB01000007">
    <property type="protein sequence ID" value="RSU14198.1"/>
    <property type="molecule type" value="Genomic_DNA"/>
</dbReference>
<proteinExistence type="inferred from homology"/>
<dbReference type="SMART" id="SM00877">
    <property type="entry name" value="BMC"/>
    <property type="match status" value="1"/>
</dbReference>
<dbReference type="PROSITE" id="PS51930">
    <property type="entry name" value="BMC_2"/>
    <property type="match status" value="1"/>
</dbReference>
<feature type="domain" description="BMC" evidence="5">
    <location>
        <begin position="4"/>
        <end position="89"/>
    </location>
</feature>
<dbReference type="Proteomes" id="UP000288028">
    <property type="component" value="Unassembled WGS sequence"/>
</dbReference>
<dbReference type="InterPro" id="IPR050575">
    <property type="entry name" value="BMC_shell"/>
</dbReference>
<keyword evidence="7" id="KW-1185">Reference proteome</keyword>
<evidence type="ECO:0000259" key="5">
    <source>
        <dbReference type="PROSITE" id="PS51930"/>
    </source>
</evidence>
<name>A0A430B1L2_9ENTE</name>
<reference evidence="6 7" key="1">
    <citation type="submission" date="2017-05" db="EMBL/GenBank/DDBJ databases">
        <title>Vagococcus spp. assemblies.</title>
        <authorList>
            <person name="Gulvik C.A."/>
        </authorList>
    </citation>
    <scope>NUCLEOTIDE SEQUENCE [LARGE SCALE GENOMIC DNA]</scope>
    <source>
        <strain evidence="6 7">SS1714</strain>
    </source>
</reference>
<dbReference type="OrthoDB" id="9812608at2"/>
<gene>
    <name evidence="6" type="ORF">CBF28_08575</name>
</gene>
<dbReference type="InterPro" id="IPR044872">
    <property type="entry name" value="CcmK/CsoS1_BMC"/>
</dbReference>
<evidence type="ECO:0000313" key="6">
    <source>
        <dbReference type="EMBL" id="RSU14198.1"/>
    </source>
</evidence>
<organism evidence="6 7">
    <name type="scientific">Vagococcus carniphilus</name>
    <dbReference type="NCBI Taxonomy" id="218144"/>
    <lineage>
        <taxon>Bacteria</taxon>
        <taxon>Bacillati</taxon>
        <taxon>Bacillota</taxon>
        <taxon>Bacilli</taxon>
        <taxon>Lactobacillales</taxon>
        <taxon>Enterococcaceae</taxon>
        <taxon>Vagococcus</taxon>
    </lineage>
</organism>
<accession>A0A430B1L2</accession>
<evidence type="ECO:0000256" key="1">
    <source>
        <dbReference type="ARBA" id="ARBA00024322"/>
    </source>
</evidence>
<evidence type="ECO:0000256" key="2">
    <source>
        <dbReference type="ARBA" id="ARBA00024446"/>
    </source>
</evidence>
<dbReference type="InterPro" id="IPR000249">
    <property type="entry name" value="BMC_dom"/>
</dbReference>
<dbReference type="RefSeq" id="WP_126794080.1">
    <property type="nucleotide sequence ID" value="NZ_CP060720.1"/>
</dbReference>
<dbReference type="InterPro" id="IPR037233">
    <property type="entry name" value="CcmK-like_sf"/>
</dbReference>
<comment type="caution">
    <text evidence="6">The sequence shown here is derived from an EMBL/GenBank/DDBJ whole genome shotgun (WGS) entry which is preliminary data.</text>
</comment>
<dbReference type="GO" id="GO:0031469">
    <property type="term" value="C:bacterial microcompartment"/>
    <property type="evidence" value="ECO:0007669"/>
    <property type="project" value="UniProtKB-SubCell"/>
</dbReference>
<sequence>MNQALGMVEVIGFGCAVNVSDVMVKTADVRIAGIERAKGSGWLTIKVLGDVGAVNAAIESGEQIAKKDQKFIASKIIPRLGEGLDIWLKAGLDASTEKLVVDELEEETSTVEENKELESVFEEEQKIETAQIDDGEVTIDSENYTCNLCKDPSCNRKKGEPRKECSHYEELKEEKK</sequence>
<dbReference type="AlphaFoldDB" id="A0A430B1L2"/>
<comment type="subcellular location">
    <subcellularLocation>
        <location evidence="1">Bacterial microcompartment</location>
    </subcellularLocation>
</comment>
<dbReference type="PANTHER" id="PTHR33941">
    <property type="entry name" value="PROPANEDIOL UTILIZATION PROTEIN PDUA"/>
    <property type="match status" value="1"/>
</dbReference>
<dbReference type="Gene3D" id="3.30.70.1710">
    <property type="match status" value="1"/>
</dbReference>
<dbReference type="PANTHER" id="PTHR33941:SF11">
    <property type="entry name" value="BACTERIAL MICROCOMPARTMENT SHELL PROTEIN PDUJ"/>
    <property type="match status" value="1"/>
</dbReference>
<dbReference type="GeneID" id="95580217"/>